<dbReference type="AlphaFoldDB" id="A0A915K244"/>
<feature type="domain" description="Fibronectin type-III" evidence="1">
    <location>
        <begin position="143"/>
        <end position="244"/>
    </location>
</feature>
<evidence type="ECO:0000259" key="1">
    <source>
        <dbReference type="PROSITE" id="PS50853"/>
    </source>
</evidence>
<dbReference type="Pfam" id="PF00041">
    <property type="entry name" value="fn3"/>
    <property type="match status" value="1"/>
</dbReference>
<protein>
    <submittedName>
        <fullName evidence="3">Fibronectin type-III domain-containing protein</fullName>
    </submittedName>
</protein>
<dbReference type="PROSITE" id="PS50853">
    <property type="entry name" value="FN3"/>
    <property type="match status" value="1"/>
</dbReference>
<dbReference type="Proteomes" id="UP000887565">
    <property type="component" value="Unplaced"/>
</dbReference>
<name>A0A915K244_ROMCU</name>
<dbReference type="CDD" id="cd00063">
    <property type="entry name" value="FN3"/>
    <property type="match status" value="1"/>
</dbReference>
<evidence type="ECO:0000313" key="3">
    <source>
        <dbReference type="WBParaSite" id="nRc.2.0.1.t32883-RA"/>
    </source>
</evidence>
<dbReference type="Gene3D" id="2.60.40.10">
    <property type="entry name" value="Immunoglobulins"/>
    <property type="match status" value="1"/>
</dbReference>
<proteinExistence type="predicted"/>
<accession>A0A915K244</accession>
<keyword evidence="2" id="KW-1185">Reference proteome</keyword>
<dbReference type="InterPro" id="IPR013783">
    <property type="entry name" value="Ig-like_fold"/>
</dbReference>
<reference evidence="3" key="1">
    <citation type="submission" date="2022-11" db="UniProtKB">
        <authorList>
            <consortium name="WormBaseParasite"/>
        </authorList>
    </citation>
    <scope>IDENTIFICATION</scope>
</reference>
<organism evidence="2 3">
    <name type="scientific">Romanomermis culicivorax</name>
    <name type="common">Nematode worm</name>
    <dbReference type="NCBI Taxonomy" id="13658"/>
    <lineage>
        <taxon>Eukaryota</taxon>
        <taxon>Metazoa</taxon>
        <taxon>Ecdysozoa</taxon>
        <taxon>Nematoda</taxon>
        <taxon>Enoplea</taxon>
        <taxon>Dorylaimia</taxon>
        <taxon>Mermithida</taxon>
        <taxon>Mermithoidea</taxon>
        <taxon>Mermithidae</taxon>
        <taxon>Romanomermis</taxon>
    </lineage>
</organism>
<evidence type="ECO:0000313" key="2">
    <source>
        <dbReference type="Proteomes" id="UP000887565"/>
    </source>
</evidence>
<dbReference type="SMART" id="SM00060">
    <property type="entry name" value="FN3"/>
    <property type="match status" value="1"/>
</dbReference>
<sequence>MDELTCFYWLFIYEFAQSSAITGEDNLYGLKVILWQGKSFLGWTPLPEHKNRVSKFRLTYKISVGDRWETVEEPSSRFPCPPGFTSRDFCYDLSSLQSNVQYTSDITYQLTNGDWSRKGNPLFFILVEGVVITVVTIVGPSKIPDSPNMMNIIFKTDTTAEVSWLPPLSELRIDEYKISARILSSQNPRVSPGTLETFRAPGNAHKYLLENLMSDTVYNVSVEAGAEGIFGPSVWELVSAVPAGVPELKEPRVYQRGEITTVSWDVTGSIRRLCCFQL</sequence>
<dbReference type="WBParaSite" id="nRc.2.0.1.t32883-RA">
    <property type="protein sequence ID" value="nRc.2.0.1.t32883-RA"/>
    <property type="gene ID" value="nRc.2.0.1.g32883"/>
</dbReference>
<dbReference type="InterPro" id="IPR036116">
    <property type="entry name" value="FN3_sf"/>
</dbReference>
<dbReference type="SUPFAM" id="SSF49265">
    <property type="entry name" value="Fibronectin type III"/>
    <property type="match status" value="1"/>
</dbReference>
<dbReference type="InterPro" id="IPR003961">
    <property type="entry name" value="FN3_dom"/>
</dbReference>